<dbReference type="InterPro" id="IPR025877">
    <property type="entry name" value="MobA-like_NTP_Trfase"/>
</dbReference>
<sequence>MPPREGSTLTGILLAAGRGRRFDPAGVQNKLLQRLPGGDFVVVASARRLLAVLPHVVAVVPPHDGGVADALRALGCTVTVCADADSGMGLSLAHAIRHAPLETHGASGWLVALGDMPFVAEATLQALVRAIGDGAGIAAPLFDGRRGNPVAFGAIHHAALLALDGDQGARRLLASSPVTTIAVPDPGILRDIDTQGDLPA</sequence>
<gene>
    <name evidence="3" type="ORF">HD842_001918</name>
</gene>
<dbReference type="AlphaFoldDB" id="A0A7W9WZR0"/>
<keyword evidence="1" id="KW-0460">Magnesium</keyword>
<protein>
    <submittedName>
        <fullName evidence="3">Molybdenum cofactor cytidylyltransferase</fullName>
        <ecNumber evidence="3">2.7.7.76</ecNumber>
    </submittedName>
</protein>
<organism evidence="3 4">
    <name type="scientific">Massilia aurea</name>
    <dbReference type="NCBI Taxonomy" id="373040"/>
    <lineage>
        <taxon>Bacteria</taxon>
        <taxon>Pseudomonadati</taxon>
        <taxon>Pseudomonadota</taxon>
        <taxon>Betaproteobacteria</taxon>
        <taxon>Burkholderiales</taxon>
        <taxon>Oxalobacteraceae</taxon>
        <taxon>Telluria group</taxon>
        <taxon>Massilia</taxon>
    </lineage>
</organism>
<dbReference type="InterPro" id="IPR029044">
    <property type="entry name" value="Nucleotide-diphossugar_trans"/>
</dbReference>
<dbReference type="GO" id="GO:0061602">
    <property type="term" value="F:molybdenum cofactor cytidylyltransferase activity"/>
    <property type="evidence" value="ECO:0007669"/>
    <property type="project" value="UniProtKB-EC"/>
</dbReference>
<dbReference type="CDD" id="cd04182">
    <property type="entry name" value="GT_2_like_f"/>
    <property type="match status" value="1"/>
</dbReference>
<dbReference type="Proteomes" id="UP000540787">
    <property type="component" value="Unassembled WGS sequence"/>
</dbReference>
<feature type="domain" description="MobA-like NTP transferase" evidence="2">
    <location>
        <begin position="11"/>
        <end position="175"/>
    </location>
</feature>
<dbReference type="PANTHER" id="PTHR43777:SF1">
    <property type="entry name" value="MOLYBDENUM COFACTOR CYTIDYLYLTRANSFERASE"/>
    <property type="match status" value="1"/>
</dbReference>
<dbReference type="SUPFAM" id="SSF53448">
    <property type="entry name" value="Nucleotide-diphospho-sugar transferases"/>
    <property type="match status" value="1"/>
</dbReference>
<evidence type="ECO:0000313" key="4">
    <source>
        <dbReference type="Proteomes" id="UP000540787"/>
    </source>
</evidence>
<dbReference type="RefSeq" id="WP_183553794.1">
    <property type="nucleotide sequence ID" value="NZ_JACHBX010000002.1"/>
</dbReference>
<dbReference type="PANTHER" id="PTHR43777">
    <property type="entry name" value="MOLYBDENUM COFACTOR CYTIDYLYLTRANSFERASE"/>
    <property type="match status" value="1"/>
</dbReference>
<dbReference type="Gene3D" id="3.90.550.10">
    <property type="entry name" value="Spore Coat Polysaccharide Biosynthesis Protein SpsA, Chain A"/>
    <property type="match status" value="1"/>
</dbReference>
<evidence type="ECO:0000313" key="3">
    <source>
        <dbReference type="EMBL" id="MBB6133776.1"/>
    </source>
</evidence>
<evidence type="ECO:0000256" key="1">
    <source>
        <dbReference type="ARBA" id="ARBA00022842"/>
    </source>
</evidence>
<reference evidence="3 4" key="1">
    <citation type="submission" date="2020-08" db="EMBL/GenBank/DDBJ databases">
        <title>The Agave Microbiome: Exploring the role of microbial communities in plant adaptations to desert environments.</title>
        <authorList>
            <person name="Partida-Martinez L.P."/>
        </authorList>
    </citation>
    <scope>NUCLEOTIDE SEQUENCE [LARGE SCALE GENOMIC DNA]</scope>
    <source>
        <strain evidence="3 4">AT3.2</strain>
    </source>
</reference>
<proteinExistence type="predicted"/>
<dbReference type="EMBL" id="JACHBX010000002">
    <property type="protein sequence ID" value="MBB6133776.1"/>
    <property type="molecule type" value="Genomic_DNA"/>
</dbReference>
<accession>A0A7W9WZR0</accession>
<name>A0A7W9WZR0_9BURK</name>
<dbReference type="EC" id="2.7.7.76" evidence="3"/>
<comment type="caution">
    <text evidence="3">The sequence shown here is derived from an EMBL/GenBank/DDBJ whole genome shotgun (WGS) entry which is preliminary data.</text>
</comment>
<keyword evidence="3" id="KW-0808">Transferase</keyword>
<keyword evidence="3" id="KW-0548">Nucleotidyltransferase</keyword>
<evidence type="ECO:0000259" key="2">
    <source>
        <dbReference type="Pfam" id="PF12804"/>
    </source>
</evidence>
<keyword evidence="4" id="KW-1185">Reference proteome</keyword>
<dbReference type="Pfam" id="PF12804">
    <property type="entry name" value="NTP_transf_3"/>
    <property type="match status" value="1"/>
</dbReference>